<evidence type="ECO:0000313" key="17">
    <source>
        <dbReference type="Proteomes" id="UP000828390"/>
    </source>
</evidence>
<dbReference type="Pfam" id="PF01799">
    <property type="entry name" value="Fer2_2"/>
    <property type="match status" value="1"/>
</dbReference>
<comment type="cofactor">
    <cofactor evidence="14">
        <name>[2Fe-2S] cluster</name>
        <dbReference type="ChEBI" id="CHEBI:190135"/>
    </cofactor>
    <text evidence="14">Binds 2 [2Fe-2S] clusters.</text>
</comment>
<keyword evidence="17" id="KW-1185">Reference proteome</keyword>
<keyword evidence="10 14" id="KW-0411">Iron-sulfur</keyword>
<keyword evidence="8" id="KW-0560">Oxidoreductase</keyword>
<keyword evidence="4" id="KW-0285">Flavoprotein</keyword>
<dbReference type="InterPro" id="IPR005107">
    <property type="entry name" value="CO_DH_flav_C"/>
</dbReference>
<comment type="cofactor">
    <cofactor evidence="1 13">
        <name>FAD</name>
        <dbReference type="ChEBI" id="CHEBI:57692"/>
    </cofactor>
</comment>
<dbReference type="Gene3D" id="3.30.390.50">
    <property type="entry name" value="CO dehydrogenase flavoprotein, C-terminal domain"/>
    <property type="match status" value="1"/>
</dbReference>
<evidence type="ECO:0000313" key="16">
    <source>
        <dbReference type="EMBL" id="KAH3841169.1"/>
    </source>
</evidence>
<dbReference type="SMART" id="SM01008">
    <property type="entry name" value="Ald_Xan_dh_C"/>
    <property type="match status" value="1"/>
</dbReference>
<dbReference type="Gene3D" id="3.30.43.10">
    <property type="entry name" value="Uridine Diphospho-n-acetylenolpyruvylglucosamine Reductase, domain 2"/>
    <property type="match status" value="1"/>
</dbReference>
<keyword evidence="5 14" id="KW-0001">2Fe-2S</keyword>
<dbReference type="Proteomes" id="UP000828390">
    <property type="component" value="Unassembled WGS sequence"/>
</dbReference>
<evidence type="ECO:0000256" key="7">
    <source>
        <dbReference type="ARBA" id="ARBA00022827"/>
    </source>
</evidence>
<dbReference type="Gene3D" id="1.10.150.120">
    <property type="entry name" value="[2Fe-2S]-binding domain"/>
    <property type="match status" value="1"/>
</dbReference>
<dbReference type="SUPFAM" id="SSF56176">
    <property type="entry name" value="FAD-binding/transporter-associated domain-like"/>
    <property type="match status" value="1"/>
</dbReference>
<evidence type="ECO:0000256" key="4">
    <source>
        <dbReference type="ARBA" id="ARBA00022630"/>
    </source>
</evidence>
<dbReference type="SUPFAM" id="SSF55447">
    <property type="entry name" value="CO dehydrogenase flavoprotein C-terminal domain-like"/>
    <property type="match status" value="1"/>
</dbReference>
<dbReference type="FunFam" id="3.30.365.10:FF:000004">
    <property type="entry name" value="Xanthine dehydrogenase oxidase"/>
    <property type="match status" value="1"/>
</dbReference>
<dbReference type="InterPro" id="IPR037165">
    <property type="entry name" value="AldOxase/xan_DH_Mopterin-bd_sf"/>
</dbReference>
<keyword evidence="9 14" id="KW-0408">Iron</keyword>
<gene>
    <name evidence="16" type="ORF">DPMN_114627</name>
</gene>
<feature type="binding site" evidence="14">
    <location>
        <position position="62"/>
    </location>
    <ligand>
        <name>[2Fe-2S] cluster</name>
        <dbReference type="ChEBI" id="CHEBI:190135"/>
        <label>2</label>
    </ligand>
</feature>
<evidence type="ECO:0000256" key="9">
    <source>
        <dbReference type="ARBA" id="ARBA00023004"/>
    </source>
</evidence>
<evidence type="ECO:0000256" key="14">
    <source>
        <dbReference type="PIRSR" id="PIRSR000127-3"/>
    </source>
</evidence>
<dbReference type="SMART" id="SM01092">
    <property type="entry name" value="CO_deh_flav_C"/>
    <property type="match status" value="1"/>
</dbReference>
<dbReference type="InterPro" id="IPR046867">
    <property type="entry name" value="AldOxase/xan_DH_MoCoBD2"/>
</dbReference>
<dbReference type="Pfam" id="PF00941">
    <property type="entry name" value="FAD_binding_5"/>
    <property type="match status" value="1"/>
</dbReference>
<dbReference type="PROSITE" id="PS51387">
    <property type="entry name" value="FAD_PCMH"/>
    <property type="match status" value="1"/>
</dbReference>
<dbReference type="InterPro" id="IPR002888">
    <property type="entry name" value="2Fe-2S-bd"/>
</dbReference>
<dbReference type="Pfam" id="PF02738">
    <property type="entry name" value="MoCoBD_1"/>
    <property type="match status" value="1"/>
</dbReference>
<comment type="caution">
    <text evidence="16">The sequence shown here is derived from an EMBL/GenBank/DDBJ whole genome shotgun (WGS) entry which is preliminary data.</text>
</comment>
<keyword evidence="3 14" id="KW-0500">Molybdenum</keyword>
<feature type="binding site" evidence="13">
    <location>
        <position position="800"/>
    </location>
    <ligand>
        <name>substrate</name>
    </ligand>
</feature>
<dbReference type="InterPro" id="IPR008274">
    <property type="entry name" value="AldOxase/xan_DH_MoCoBD1"/>
</dbReference>
<dbReference type="InterPro" id="IPR036884">
    <property type="entry name" value="2Fe-2S-bd_dom_sf"/>
</dbReference>
<proteinExistence type="inferred from homology"/>
<evidence type="ECO:0000256" key="2">
    <source>
        <dbReference type="ARBA" id="ARBA00006849"/>
    </source>
</evidence>
<evidence type="ECO:0000256" key="3">
    <source>
        <dbReference type="ARBA" id="ARBA00022505"/>
    </source>
</evidence>
<feature type="binding site" evidence="14">
    <location>
        <position position="64"/>
    </location>
    <ligand>
        <name>[2Fe-2S] cluster</name>
        <dbReference type="ChEBI" id="CHEBI:190135"/>
        <label>2</label>
    </ligand>
</feature>
<feature type="binding site" evidence="13">
    <location>
        <position position="317"/>
    </location>
    <ligand>
        <name>FAD</name>
        <dbReference type="ChEBI" id="CHEBI:57692"/>
    </ligand>
</feature>
<feature type="binding site" evidence="14">
    <location>
        <position position="684"/>
    </location>
    <ligand>
        <name>Mo-molybdopterin</name>
        <dbReference type="ChEBI" id="CHEBI:71302"/>
    </ligand>
    <ligandPart>
        <name>Mo</name>
        <dbReference type="ChEBI" id="CHEBI:28685"/>
    </ligandPart>
</feature>
<dbReference type="GO" id="GO:0005506">
    <property type="term" value="F:iron ion binding"/>
    <property type="evidence" value="ECO:0007669"/>
    <property type="project" value="InterPro"/>
</dbReference>
<dbReference type="SUPFAM" id="SSF56003">
    <property type="entry name" value="Molybdenum cofactor-binding domain"/>
    <property type="match status" value="1"/>
</dbReference>
<feature type="binding site" evidence="14">
    <location>
        <position position="27"/>
    </location>
    <ligand>
        <name>[2Fe-2S] cluster</name>
        <dbReference type="ChEBI" id="CHEBI:190135"/>
        <label>2</label>
    </ligand>
</feature>
<dbReference type="GO" id="GO:0051537">
    <property type="term" value="F:2 iron, 2 sulfur cluster binding"/>
    <property type="evidence" value="ECO:0007669"/>
    <property type="project" value="UniProtKB-KW"/>
</dbReference>
<dbReference type="PIRSF" id="PIRSF000127">
    <property type="entry name" value="Xanthine_DH"/>
    <property type="match status" value="1"/>
</dbReference>
<feature type="binding site" evidence="14">
    <location>
        <position position="653"/>
    </location>
    <ligand>
        <name>Mo-molybdopterin</name>
        <dbReference type="ChEBI" id="CHEBI:71302"/>
    </ligand>
    <ligandPart>
        <name>Mo</name>
        <dbReference type="ChEBI" id="CHEBI:28685"/>
    </ligandPart>
</feature>
<dbReference type="Gene3D" id="3.30.365.10">
    <property type="entry name" value="Aldehyde oxidase/xanthine dehydrogenase, molybdopterin binding domain"/>
    <property type="match status" value="4"/>
</dbReference>
<dbReference type="InterPro" id="IPR002346">
    <property type="entry name" value="Mopterin_DH_FAD-bd"/>
</dbReference>
<dbReference type="Pfam" id="PF03450">
    <property type="entry name" value="CO_deh_flav_C"/>
    <property type="match status" value="1"/>
</dbReference>
<dbReference type="InterPro" id="IPR000674">
    <property type="entry name" value="Ald_Oxase/Xan_DH_a/b"/>
</dbReference>
<feature type="binding site" evidence="14">
    <location>
        <position position="965"/>
    </location>
    <ligand>
        <name>Mo-molybdopterin</name>
        <dbReference type="ChEBI" id="CHEBI:71302"/>
    </ligand>
    <ligandPart>
        <name>Mo</name>
        <dbReference type="ChEBI" id="CHEBI:28685"/>
    </ligandPart>
</feature>
<feature type="binding site" evidence="14">
    <location>
        <position position="798"/>
    </location>
    <ligand>
        <name>Mo-molybdopterin</name>
        <dbReference type="ChEBI" id="CHEBI:71302"/>
    </ligand>
    <ligandPart>
        <name>Mo</name>
        <dbReference type="ChEBI" id="CHEBI:28685"/>
    </ligandPart>
</feature>
<dbReference type="PANTHER" id="PTHR45444">
    <property type="entry name" value="XANTHINE DEHYDROGENASE"/>
    <property type="match status" value="1"/>
</dbReference>
<evidence type="ECO:0000256" key="5">
    <source>
        <dbReference type="ARBA" id="ARBA00022714"/>
    </source>
</evidence>
<dbReference type="GO" id="GO:0016491">
    <property type="term" value="F:oxidoreductase activity"/>
    <property type="evidence" value="ECO:0007669"/>
    <property type="project" value="UniProtKB-KW"/>
</dbReference>
<evidence type="ECO:0000256" key="12">
    <source>
        <dbReference type="PIRSR" id="PIRSR000127-1"/>
    </source>
</evidence>
<dbReference type="GO" id="GO:0071949">
    <property type="term" value="F:FAD binding"/>
    <property type="evidence" value="ECO:0007669"/>
    <property type="project" value="InterPro"/>
</dbReference>
<dbReference type="InterPro" id="IPR016167">
    <property type="entry name" value="FAD-bd_PCMH_sub1"/>
</dbReference>
<feature type="active site" description="Proton acceptor" evidence="12">
    <location>
        <position position="1148"/>
    </location>
</feature>
<dbReference type="EMBL" id="JAIWYP010000004">
    <property type="protein sequence ID" value="KAH3841169.1"/>
    <property type="molecule type" value="Genomic_DNA"/>
</dbReference>
<dbReference type="Pfam" id="PF20256">
    <property type="entry name" value="MoCoBD_2"/>
    <property type="match status" value="1"/>
</dbReference>
<protein>
    <recommendedName>
        <fullName evidence="15">FAD-binding PCMH-type domain-containing protein</fullName>
    </recommendedName>
</protein>
<sequence length="1199" mass="131473">MFIAAAHRLCVTAVAHRRLIERHGLQCGFCTPGFVMSAFTLLRNEPRPSRAQLERAIQGNLCRCTGYRPIMDALLTFSDEECPMGDQCCKIRREDDTDLPIPPRTPIADQVPIFPPELQLPNTYGDTQLEFSNGRITWYRPVTMEQLLLLRDRFPRAPVVMGNTTTGRYLRAGKYDDEGVLIYGGDIQELRKSALSADGISVGAGLTVAEFETKIRELDSRIPDAKKAHIRLLYEMFARYAVEQIRNVATVGGSIACGRNDSDFNTTLHAIDVNVVLTSEKGERTVPISKLSIGDGEVIIRVVIPFSDKDEYGAFFKQAERRSFSLAIVNAAMTVRLSDDNRIQRLRVCLGGVAKDSVLHLDLRSVADGRMWDESCLHGVLGALTAALEAENGHPKDAYKVAVASACWFKFFVSVRKQRQLIDASSYEDLVRPVFQGPFYSSQTYDSPADADQSVTDAVGRTVNVTHADSAVSGRAIYVDDIPEEKDELFVGLVLSKRAHARIVHVNPARALAFEGVTGYIDHSDIPGRDGYGSIVPDQLVFAKDEVLYSGQPISGVIATSREIALRAADMVEVQYEDLPAILTIEDAIAVGSYIGDAIKMCEGDVEAALTSASYTFEGEYGTGLQDHFYMEPQASVARVREDNEVEVCVTTQNIATVQGALANLLGVTSNKVTVKVKRLGGSFGGKDVIPVASAGPAAIAAKKTGRTVRCVLPREVDMAVRGKRHPFLGRYKVGVSMDGVLEAVDLRLYSNGGYAMDLSLLIMELAVIACESGYKVRNLRVEGRVCRTNTSSNTAMRGFGHPQSALIMEDIVARAAAVTGFTPEQMRERNLYKSGDVTPYGTLMEKVTLTSLWAECKRKSEFERRLKEVESFNANNRWKKRGLSMTASKYGVGFSAVFLNQGAALVNIYMDGSVLVAHGGIEMGQGLHTKLIQIASRVLGVPREKIFTNETSSREIPNATVTAGSMGTDTYGPAVRIACETLVERLKPLREQMQGAPWEKLIIAAFFQRIQLSATGFWKSPMTENFHAETKSGRPHNFYTYGTACTEVEIDVLTGESQVVRADLFVDIGRSLNPAVDIGQIEGAFVQGLGMVTSEDMWVDENGDIINNTPLKYKIPNVSSIPRTLNVTLMKNFDVDTHVYSSKSAGEPPLILAMSVISAIKHAIASAREQRGETGYFRLDSPATVQRIQTACGRQIIK</sequence>
<dbReference type="AlphaFoldDB" id="A0A9D4QRX2"/>
<dbReference type="PANTHER" id="PTHR45444:SF3">
    <property type="entry name" value="XANTHINE DEHYDROGENASE"/>
    <property type="match status" value="1"/>
</dbReference>
<dbReference type="SUPFAM" id="SSF47741">
    <property type="entry name" value="CO dehydrogenase ISP C-domain like"/>
    <property type="match status" value="1"/>
</dbReference>
<organism evidence="16 17">
    <name type="scientific">Dreissena polymorpha</name>
    <name type="common">Zebra mussel</name>
    <name type="synonym">Mytilus polymorpha</name>
    <dbReference type="NCBI Taxonomy" id="45954"/>
    <lineage>
        <taxon>Eukaryota</taxon>
        <taxon>Metazoa</taxon>
        <taxon>Spiralia</taxon>
        <taxon>Lophotrochozoa</taxon>
        <taxon>Mollusca</taxon>
        <taxon>Bivalvia</taxon>
        <taxon>Autobranchia</taxon>
        <taxon>Heteroconchia</taxon>
        <taxon>Euheterodonta</taxon>
        <taxon>Imparidentia</taxon>
        <taxon>Neoheterodontei</taxon>
        <taxon>Myida</taxon>
        <taxon>Dreissenoidea</taxon>
        <taxon>Dreissenidae</taxon>
        <taxon>Dreissena</taxon>
    </lineage>
</organism>
<keyword evidence="7 13" id="KW-0274">FAD</keyword>
<accession>A0A9D4QRX2</accession>
<dbReference type="InterPro" id="IPR016208">
    <property type="entry name" value="Ald_Oxase/xanthine_DH-like"/>
</dbReference>
<evidence type="ECO:0000256" key="13">
    <source>
        <dbReference type="PIRSR" id="PIRSR000127-2"/>
    </source>
</evidence>
<dbReference type="InterPro" id="IPR016166">
    <property type="entry name" value="FAD-bd_PCMH"/>
</dbReference>
<feature type="binding site" evidence="14">
    <location>
        <position position="30"/>
    </location>
    <ligand>
        <name>[2Fe-2S] cluster</name>
        <dbReference type="ChEBI" id="CHEBI:190135"/>
        <label>2</label>
    </ligand>
</feature>
<dbReference type="Gene3D" id="3.30.465.10">
    <property type="match status" value="1"/>
</dbReference>
<reference evidence="16" key="1">
    <citation type="journal article" date="2019" name="bioRxiv">
        <title>The Genome of the Zebra Mussel, Dreissena polymorpha: A Resource for Invasive Species Research.</title>
        <authorList>
            <person name="McCartney M.A."/>
            <person name="Auch B."/>
            <person name="Kono T."/>
            <person name="Mallez S."/>
            <person name="Zhang Y."/>
            <person name="Obille A."/>
            <person name="Becker A."/>
            <person name="Abrahante J.E."/>
            <person name="Garbe J."/>
            <person name="Badalamenti J.P."/>
            <person name="Herman A."/>
            <person name="Mangelson H."/>
            <person name="Liachko I."/>
            <person name="Sullivan S."/>
            <person name="Sone E.D."/>
            <person name="Koren S."/>
            <person name="Silverstein K.A.T."/>
            <person name="Beckman K.B."/>
            <person name="Gohl D.M."/>
        </authorList>
    </citation>
    <scope>NUCLEOTIDE SEQUENCE</scope>
    <source>
        <strain evidence="16">Duluth1</strain>
        <tissue evidence="16">Whole animal</tissue>
    </source>
</reference>
<evidence type="ECO:0000256" key="8">
    <source>
        <dbReference type="ARBA" id="ARBA00023002"/>
    </source>
</evidence>
<evidence type="ECO:0000256" key="6">
    <source>
        <dbReference type="ARBA" id="ARBA00022723"/>
    </source>
</evidence>
<dbReference type="FunFam" id="3.30.365.10:FF:000003">
    <property type="entry name" value="Aldehyde oxidase 1"/>
    <property type="match status" value="1"/>
</dbReference>
<feature type="domain" description="FAD-binding PCMH-type" evidence="15">
    <location>
        <begin position="131"/>
        <end position="309"/>
    </location>
</feature>
<dbReference type="OrthoDB" id="8300278at2759"/>
<evidence type="ECO:0000256" key="11">
    <source>
        <dbReference type="ARBA" id="ARBA00034078"/>
    </source>
</evidence>
<name>A0A9D4QRX2_DREPO</name>
<comment type="similarity">
    <text evidence="2">Belongs to the xanthine dehydrogenase family.</text>
</comment>
<evidence type="ECO:0000256" key="10">
    <source>
        <dbReference type="ARBA" id="ARBA00023014"/>
    </source>
</evidence>
<dbReference type="SUPFAM" id="SSF54665">
    <property type="entry name" value="CO dehydrogenase molybdoprotein N-domain-like"/>
    <property type="match status" value="1"/>
</dbReference>
<dbReference type="InterPro" id="IPR036318">
    <property type="entry name" value="FAD-bd_PCMH-like_sf"/>
</dbReference>
<dbReference type="InterPro" id="IPR016169">
    <property type="entry name" value="FAD-bd_PCMH_sub2"/>
</dbReference>
<comment type="cofactor">
    <cofactor evidence="11">
        <name>[2Fe-2S] cluster</name>
        <dbReference type="ChEBI" id="CHEBI:190135"/>
    </cofactor>
</comment>
<reference evidence="16" key="2">
    <citation type="submission" date="2020-11" db="EMBL/GenBank/DDBJ databases">
        <authorList>
            <person name="McCartney M.A."/>
            <person name="Auch B."/>
            <person name="Kono T."/>
            <person name="Mallez S."/>
            <person name="Becker A."/>
            <person name="Gohl D.M."/>
            <person name="Silverstein K.A.T."/>
            <person name="Koren S."/>
            <person name="Bechman K.B."/>
            <person name="Herman A."/>
            <person name="Abrahante J.E."/>
            <person name="Garbe J."/>
        </authorList>
    </citation>
    <scope>NUCLEOTIDE SEQUENCE</scope>
    <source>
        <strain evidence="16">Duluth1</strain>
        <tissue evidence="16">Whole animal</tissue>
    </source>
</reference>
<evidence type="ECO:0000259" key="15">
    <source>
        <dbReference type="PROSITE" id="PS51387"/>
    </source>
</evidence>
<dbReference type="InterPro" id="IPR036683">
    <property type="entry name" value="CO_DH_flav_C_dom_sf"/>
</dbReference>
<dbReference type="Gene3D" id="3.90.1170.50">
    <property type="entry name" value="Aldehyde oxidase/xanthine dehydrogenase, a/b hammerhead"/>
    <property type="match status" value="1"/>
</dbReference>
<comment type="cofactor">
    <cofactor evidence="14">
        <name>Mo-molybdopterin</name>
        <dbReference type="ChEBI" id="CHEBI:71302"/>
    </cofactor>
    <text evidence="14">Binds 1 Mo-molybdopterin (Mo-MPT) cofactor per subunit.</text>
</comment>
<feature type="binding site" evidence="13">
    <location>
        <position position="263"/>
    </location>
    <ligand>
        <name>FAD</name>
        <dbReference type="ChEBI" id="CHEBI:57692"/>
    </ligand>
</feature>
<evidence type="ECO:0000256" key="1">
    <source>
        <dbReference type="ARBA" id="ARBA00001974"/>
    </source>
</evidence>
<keyword evidence="6 14" id="KW-0479">Metal-binding</keyword>
<dbReference type="Pfam" id="PF01315">
    <property type="entry name" value="Ald_Xan_dh_C"/>
    <property type="match status" value="1"/>
</dbReference>
<dbReference type="InterPro" id="IPR036856">
    <property type="entry name" value="Ald_Oxase/Xan_DH_a/b_sf"/>
</dbReference>